<evidence type="ECO:0000313" key="2">
    <source>
        <dbReference type="EMBL" id="OCT46759.1"/>
    </source>
</evidence>
<dbReference type="AlphaFoldDB" id="A0A1C1CE26"/>
<feature type="compositionally biased region" description="Basic and acidic residues" evidence="1">
    <location>
        <begin position="250"/>
        <end position="259"/>
    </location>
</feature>
<feature type="compositionally biased region" description="Polar residues" evidence="1">
    <location>
        <begin position="30"/>
        <end position="46"/>
    </location>
</feature>
<feature type="region of interest" description="Disordered" evidence="1">
    <location>
        <begin position="1"/>
        <end position="120"/>
    </location>
</feature>
<dbReference type="VEuPathDB" id="FungiDB:G647_01474"/>
<dbReference type="VEuPathDB" id="FungiDB:CLCR_01878"/>
<dbReference type="OrthoDB" id="10444176at2759"/>
<sequence>MNSTNKAVFRKSFEEQKAKETQALKRDQPARNSSSLTPANATSSPATVIGDEVKTRVRNKPPSTRRPVVRNPRVGETGRVQKPTTLKGMGTLSNDRVTKIAPKPAARGEEERPALEEAERQARESIFVQANVVTVNELMDARKGSEASKPAKVPSLPPRAVENTDKEILQPEGIVSNVGVDRSPDQVVGCKRPLADGSEEKPTSQKRRKVLNTRQTSAPDALTQNHARTKPAYTGTARPRSAAPATKVNDGPEQRREGVSDDSDDSGTRPFEFDGRQNRVVVEKSDNEDWAPAPKRHCPETAGTPVSRACSKSPEDAVHKQGIFLEPKTNPCKRKQDDGKDEFEHKPDSDRSRARKLQRTDSASDKENKRSTASSTRSQPNVKSPKRPAGSTSALKGLAKGSFADLMARAERAQSENAKQSQQIGMIRHRPTARRVLSTRSTNVGKRVAIPNESSTTRNATLTDAQFEALRSAAETAQKKLDDALDLAIDPRTRKHVLKNLIGKTHEEKVRISKDRAKWHGIIHDFKEASKARKKAVAAVEAKAQFSNDQKEPQSKR</sequence>
<feature type="compositionally biased region" description="Basic and acidic residues" evidence="1">
    <location>
        <begin position="11"/>
        <end position="29"/>
    </location>
</feature>
<reference evidence="3" key="1">
    <citation type="submission" date="2015-07" db="EMBL/GenBank/DDBJ databases">
        <authorList>
            <person name="Teixeira M.M."/>
            <person name="Souza R.C."/>
            <person name="Almeida L.G."/>
            <person name="Vicente V.A."/>
            <person name="de Hoog S."/>
            <person name="Bocca A.L."/>
            <person name="de Almeida S.R."/>
            <person name="Vasconcelos A.T."/>
            <person name="Felipe M.S."/>
        </authorList>
    </citation>
    <scope>NUCLEOTIDE SEQUENCE [LARGE SCALE GENOMIC DNA]</scope>
    <source>
        <strain evidence="3">KSF</strain>
    </source>
</reference>
<feature type="compositionally biased region" description="Polar residues" evidence="1">
    <location>
        <begin position="371"/>
        <end position="382"/>
    </location>
</feature>
<accession>A0A1C1CE26</accession>
<keyword evidence="3" id="KW-1185">Reference proteome</keyword>
<name>A0A1C1CE26_9EURO</name>
<protein>
    <submittedName>
        <fullName evidence="2">Uncharacterized protein</fullName>
    </submittedName>
</protein>
<evidence type="ECO:0000313" key="3">
    <source>
        <dbReference type="Proteomes" id="UP000094526"/>
    </source>
</evidence>
<evidence type="ECO:0000256" key="1">
    <source>
        <dbReference type="SAM" id="MobiDB-lite"/>
    </source>
</evidence>
<feature type="compositionally biased region" description="Basic and acidic residues" evidence="1">
    <location>
        <begin position="334"/>
        <end position="370"/>
    </location>
</feature>
<proteinExistence type="predicted"/>
<gene>
    <name evidence="2" type="ORF">CLCR_01878</name>
</gene>
<dbReference type="EMBL" id="LGRB01000015">
    <property type="protein sequence ID" value="OCT46759.1"/>
    <property type="molecule type" value="Genomic_DNA"/>
</dbReference>
<comment type="caution">
    <text evidence="2">The sequence shown here is derived from an EMBL/GenBank/DDBJ whole genome shotgun (WGS) entry which is preliminary data.</text>
</comment>
<organism evidence="2 3">
    <name type="scientific">Cladophialophora carrionii</name>
    <dbReference type="NCBI Taxonomy" id="86049"/>
    <lineage>
        <taxon>Eukaryota</taxon>
        <taxon>Fungi</taxon>
        <taxon>Dikarya</taxon>
        <taxon>Ascomycota</taxon>
        <taxon>Pezizomycotina</taxon>
        <taxon>Eurotiomycetes</taxon>
        <taxon>Chaetothyriomycetidae</taxon>
        <taxon>Chaetothyriales</taxon>
        <taxon>Herpotrichiellaceae</taxon>
        <taxon>Cladophialophora</taxon>
    </lineage>
</organism>
<feature type="compositionally biased region" description="Basic and acidic residues" evidence="1">
    <location>
        <begin position="106"/>
        <end position="120"/>
    </location>
</feature>
<feature type="compositionally biased region" description="Polar residues" evidence="1">
    <location>
        <begin position="212"/>
        <end position="226"/>
    </location>
</feature>
<feature type="region of interest" description="Disordered" evidence="1">
    <location>
        <begin position="141"/>
        <end position="396"/>
    </location>
</feature>
<dbReference type="Proteomes" id="UP000094526">
    <property type="component" value="Unassembled WGS sequence"/>
</dbReference>
<feature type="compositionally biased region" description="Basic and acidic residues" evidence="1">
    <location>
        <begin position="271"/>
        <end position="287"/>
    </location>
</feature>